<organism evidence="3 4">
    <name type="scientific">Coprococcus hominis</name>
    <name type="common">ex Liu et al. 2022</name>
    <dbReference type="NCBI Taxonomy" id="2763039"/>
    <lineage>
        <taxon>Bacteria</taxon>
        <taxon>Bacillati</taxon>
        <taxon>Bacillota</taxon>
        <taxon>Clostridia</taxon>
        <taxon>Lachnospirales</taxon>
        <taxon>Lachnospiraceae</taxon>
        <taxon>Coprococcus</taxon>
    </lineage>
</organism>
<keyword evidence="1" id="KW-0812">Transmembrane</keyword>
<dbReference type="InterPro" id="IPR031564">
    <property type="entry name" value="Flp1-like"/>
</dbReference>
<evidence type="ECO:0000313" key="4">
    <source>
        <dbReference type="Proteomes" id="UP000615234"/>
    </source>
</evidence>
<dbReference type="Proteomes" id="UP000615234">
    <property type="component" value="Unassembled WGS sequence"/>
</dbReference>
<name>A0A8I0AK63_9FIRM</name>
<dbReference type="EMBL" id="JACOOX010000001">
    <property type="protein sequence ID" value="MBC5661731.1"/>
    <property type="molecule type" value="Genomic_DNA"/>
</dbReference>
<evidence type="ECO:0000313" key="3">
    <source>
        <dbReference type="EMBL" id="MBC5661731.1"/>
    </source>
</evidence>
<dbReference type="AlphaFoldDB" id="A0A8I0AK63"/>
<evidence type="ECO:0000256" key="1">
    <source>
        <dbReference type="SAM" id="Phobius"/>
    </source>
</evidence>
<gene>
    <name evidence="3" type="ORF">H8S09_02285</name>
</gene>
<keyword evidence="1" id="KW-1133">Transmembrane helix</keyword>
<feature type="domain" description="Putative Flagellin Flp1-like" evidence="2">
    <location>
        <begin position="6"/>
        <end position="53"/>
    </location>
</feature>
<accession>A0A8I0AK63</accession>
<dbReference type="Pfam" id="PF16982">
    <property type="entry name" value="Flp1_like"/>
    <property type="match status" value="1"/>
</dbReference>
<feature type="transmembrane region" description="Helical" evidence="1">
    <location>
        <begin position="12"/>
        <end position="33"/>
    </location>
</feature>
<keyword evidence="4" id="KW-1185">Reference proteome</keyword>
<sequence>MRNVKNFLLDESGMGVVEILLITVVLIAMVLIFQEKITSLVNKIWTSIGKSAKKIY</sequence>
<reference evidence="3 4" key="1">
    <citation type="submission" date="2020-08" db="EMBL/GenBank/DDBJ databases">
        <title>Genome public.</title>
        <authorList>
            <person name="Liu C."/>
            <person name="Sun Q."/>
        </authorList>
    </citation>
    <scope>NUCLEOTIDE SEQUENCE [LARGE SCALE GENOMIC DNA]</scope>
    <source>
        <strain evidence="3 4">NSJ-10</strain>
    </source>
</reference>
<evidence type="ECO:0000259" key="2">
    <source>
        <dbReference type="Pfam" id="PF16982"/>
    </source>
</evidence>
<proteinExistence type="predicted"/>
<protein>
    <recommendedName>
        <fullName evidence="2">Putative Flagellin Flp1-like domain-containing protein</fullName>
    </recommendedName>
</protein>
<keyword evidence="1" id="KW-0472">Membrane</keyword>
<comment type="caution">
    <text evidence="3">The sequence shown here is derived from an EMBL/GenBank/DDBJ whole genome shotgun (WGS) entry which is preliminary data.</text>
</comment>